<dbReference type="InterPro" id="IPR051083">
    <property type="entry name" value="GrpII_Intron_Splice-Mob/Def"/>
</dbReference>
<feature type="domain" description="Reverse transcriptase" evidence="1">
    <location>
        <begin position="49"/>
        <end position="305"/>
    </location>
</feature>
<name>A0A0F9RBE3_9ZZZZ</name>
<accession>A0A0F9RBE3</accession>
<proteinExistence type="predicted"/>
<gene>
    <name evidence="2" type="ORF">LCGC14_0614770</name>
</gene>
<organism evidence="2">
    <name type="scientific">marine sediment metagenome</name>
    <dbReference type="NCBI Taxonomy" id="412755"/>
    <lineage>
        <taxon>unclassified sequences</taxon>
        <taxon>metagenomes</taxon>
        <taxon>ecological metagenomes</taxon>
    </lineage>
</organism>
<dbReference type="CDD" id="cd01651">
    <property type="entry name" value="RT_G2_intron"/>
    <property type="match status" value="1"/>
</dbReference>
<dbReference type="Pfam" id="PF00078">
    <property type="entry name" value="RVT_1"/>
    <property type="match status" value="1"/>
</dbReference>
<protein>
    <recommendedName>
        <fullName evidence="1">Reverse transcriptase domain-containing protein</fullName>
    </recommendedName>
</protein>
<dbReference type="SUPFAM" id="SSF56672">
    <property type="entry name" value="DNA/RNA polymerases"/>
    <property type="match status" value="1"/>
</dbReference>
<evidence type="ECO:0000313" key="2">
    <source>
        <dbReference type="EMBL" id="KKN52214.1"/>
    </source>
</evidence>
<dbReference type="NCBIfam" id="NF041746">
    <property type="entry name" value="Drt2"/>
    <property type="match status" value="1"/>
</dbReference>
<evidence type="ECO:0000259" key="1">
    <source>
        <dbReference type="PROSITE" id="PS50878"/>
    </source>
</evidence>
<comment type="caution">
    <text evidence="2">The sequence shown here is derived from an EMBL/GenBank/DDBJ whole genome shotgun (WGS) entry which is preliminary data.</text>
</comment>
<dbReference type="InterPro" id="IPR043502">
    <property type="entry name" value="DNA/RNA_pol_sf"/>
</dbReference>
<dbReference type="InterPro" id="IPR000477">
    <property type="entry name" value="RT_dom"/>
</dbReference>
<dbReference type="PROSITE" id="PS50878">
    <property type="entry name" value="RT_POL"/>
    <property type="match status" value="1"/>
</dbReference>
<reference evidence="2" key="1">
    <citation type="journal article" date="2015" name="Nature">
        <title>Complex archaea that bridge the gap between prokaryotes and eukaryotes.</title>
        <authorList>
            <person name="Spang A."/>
            <person name="Saw J.H."/>
            <person name="Jorgensen S.L."/>
            <person name="Zaremba-Niedzwiedzka K."/>
            <person name="Martijn J."/>
            <person name="Lind A.E."/>
            <person name="van Eijk R."/>
            <person name="Schleper C."/>
            <person name="Guy L."/>
            <person name="Ettema T.J."/>
        </authorList>
    </citation>
    <scope>NUCLEOTIDE SEQUENCE</scope>
</reference>
<sequence length="305" mass="35002">MSLAPFGFANSRTRIKVRKHPWYRKRGYLHFDLPVGKEKTESIVSSPSKIRRHAFWPLIDYELQSVKITKDESGRLTRKVKNRPIAYAAHLDSHIYAYYARLLERPYEEAIEQANINSCVLAFRQLGKSNIEFARDAFKTISNAASVGVVAVDISGFFDNLNHQILKQRWADLLGHSKLPDDHYAVFRSLTRSSKVNRDDLYKALGVSKQNPKRDRARICTPTDFRNIVRGSGMIKNNPNPFGIPQGTPISALLSNIYMFDFDREINEIVSETGGYYFRYCDDMLFIIPKEFMAGVEIAVAERIK</sequence>
<dbReference type="AlphaFoldDB" id="A0A0F9RBE3"/>
<dbReference type="PANTHER" id="PTHR34047">
    <property type="entry name" value="NUCLEAR INTRON MATURASE 1, MITOCHONDRIAL-RELATED"/>
    <property type="match status" value="1"/>
</dbReference>
<dbReference type="PANTHER" id="PTHR34047:SF8">
    <property type="entry name" value="PROTEIN YKFC"/>
    <property type="match status" value="1"/>
</dbReference>
<dbReference type="EMBL" id="LAZR01001028">
    <property type="protein sequence ID" value="KKN52214.1"/>
    <property type="molecule type" value="Genomic_DNA"/>
</dbReference>